<keyword evidence="2" id="KW-1185">Reference proteome</keyword>
<accession>A0A4C1X0F9</accession>
<dbReference type="SUPFAM" id="SSF56219">
    <property type="entry name" value="DNase I-like"/>
    <property type="match status" value="1"/>
</dbReference>
<proteinExistence type="predicted"/>
<sequence>MVTNNCIPKLVHRSIQGMENKEVEIESFMLCANNDIQLLGIFADHRSTSSYSRVGSVHGGSLIVIRDNLKFKESTHIVNLSVERVVETARVELGRLIVMSVYRPPRSSYDLFESGTDQDQ</sequence>
<gene>
    <name evidence="1" type="ORF">EVAR_33275_1</name>
</gene>
<protein>
    <submittedName>
        <fullName evidence="1">Uncharacterized protein</fullName>
    </submittedName>
</protein>
<dbReference type="OrthoDB" id="414730at2759"/>
<dbReference type="InterPro" id="IPR036691">
    <property type="entry name" value="Endo/exonu/phosph_ase_sf"/>
</dbReference>
<comment type="caution">
    <text evidence="1">The sequence shown here is derived from an EMBL/GenBank/DDBJ whole genome shotgun (WGS) entry which is preliminary data.</text>
</comment>
<organism evidence="1 2">
    <name type="scientific">Eumeta variegata</name>
    <name type="common">Bagworm moth</name>
    <name type="synonym">Eumeta japonica</name>
    <dbReference type="NCBI Taxonomy" id="151549"/>
    <lineage>
        <taxon>Eukaryota</taxon>
        <taxon>Metazoa</taxon>
        <taxon>Ecdysozoa</taxon>
        <taxon>Arthropoda</taxon>
        <taxon>Hexapoda</taxon>
        <taxon>Insecta</taxon>
        <taxon>Pterygota</taxon>
        <taxon>Neoptera</taxon>
        <taxon>Endopterygota</taxon>
        <taxon>Lepidoptera</taxon>
        <taxon>Glossata</taxon>
        <taxon>Ditrysia</taxon>
        <taxon>Tineoidea</taxon>
        <taxon>Psychidae</taxon>
        <taxon>Oiketicinae</taxon>
        <taxon>Eumeta</taxon>
    </lineage>
</organism>
<dbReference type="AlphaFoldDB" id="A0A4C1X0F9"/>
<reference evidence="1 2" key="1">
    <citation type="journal article" date="2019" name="Commun. Biol.">
        <title>The bagworm genome reveals a unique fibroin gene that provides high tensile strength.</title>
        <authorList>
            <person name="Kono N."/>
            <person name="Nakamura H."/>
            <person name="Ohtoshi R."/>
            <person name="Tomita M."/>
            <person name="Numata K."/>
            <person name="Arakawa K."/>
        </authorList>
    </citation>
    <scope>NUCLEOTIDE SEQUENCE [LARGE SCALE GENOMIC DNA]</scope>
</reference>
<evidence type="ECO:0000313" key="2">
    <source>
        <dbReference type="Proteomes" id="UP000299102"/>
    </source>
</evidence>
<dbReference type="Proteomes" id="UP000299102">
    <property type="component" value="Unassembled WGS sequence"/>
</dbReference>
<dbReference type="EMBL" id="BGZK01000697">
    <property type="protein sequence ID" value="GBP56643.1"/>
    <property type="molecule type" value="Genomic_DNA"/>
</dbReference>
<name>A0A4C1X0F9_EUMVA</name>
<evidence type="ECO:0000313" key="1">
    <source>
        <dbReference type="EMBL" id="GBP56643.1"/>
    </source>
</evidence>